<evidence type="ECO:0000313" key="1">
    <source>
        <dbReference type="EMBL" id="MCP2260270.1"/>
    </source>
</evidence>
<proteinExistence type="predicted"/>
<organism evidence="1 2">
    <name type="scientific">Streptoalloteichus tenebrarius (strain ATCC 17920 / DSM 40477 / JCM 4838 / CBS 697.72 / NBRC 16177 / NCIMB 11028 / NRRL B-12390 / A12253. 1 / ISP 5477)</name>
    <name type="common">Streptomyces tenebrarius</name>
    <dbReference type="NCBI Taxonomy" id="1933"/>
    <lineage>
        <taxon>Bacteria</taxon>
        <taxon>Bacillati</taxon>
        <taxon>Actinomycetota</taxon>
        <taxon>Actinomycetes</taxon>
        <taxon>Pseudonocardiales</taxon>
        <taxon>Pseudonocardiaceae</taxon>
        <taxon>Streptoalloteichus</taxon>
    </lineage>
</organism>
<comment type="caution">
    <text evidence="1">The sequence shown here is derived from an EMBL/GenBank/DDBJ whole genome shotgun (WGS) entry which is preliminary data.</text>
</comment>
<gene>
    <name evidence="1" type="ORF">LX15_003983</name>
</gene>
<protein>
    <submittedName>
        <fullName evidence="1">Uncharacterized protein</fullName>
    </submittedName>
</protein>
<dbReference type="EMBL" id="JAMTCP010000025">
    <property type="protein sequence ID" value="MCP2260270.1"/>
    <property type="molecule type" value="Genomic_DNA"/>
</dbReference>
<reference evidence="1 2" key="1">
    <citation type="submission" date="2022-06" db="EMBL/GenBank/DDBJ databases">
        <title>Genomic Encyclopedia of Archaeal and Bacterial Type Strains, Phase II (KMG-II): from individual species to whole genera.</title>
        <authorList>
            <person name="Goeker M."/>
        </authorList>
    </citation>
    <scope>NUCLEOTIDE SEQUENCE [LARGE SCALE GENOMIC DNA]</scope>
    <source>
        <strain evidence="1 2">DSM 40477</strain>
    </source>
</reference>
<accession>A0ABT1HY27</accession>
<evidence type="ECO:0000313" key="2">
    <source>
        <dbReference type="Proteomes" id="UP001205311"/>
    </source>
</evidence>
<sequence length="42" mass="4437">MLTVLVVMSPGLLLVSRVVSVLLESWASVASSCAGRIGYTDR</sequence>
<name>A0ABT1HY27_STRSD</name>
<keyword evidence="2" id="KW-1185">Reference proteome</keyword>
<dbReference type="Proteomes" id="UP001205311">
    <property type="component" value="Unassembled WGS sequence"/>
</dbReference>